<reference evidence="7 8" key="1">
    <citation type="journal article" date="2005" name="DNA Res.">
        <title>Complete genome sequence of the facultative anaerobic magnetotactic bacterium Magnetospirillum sp. strain AMB-1.</title>
        <authorList>
            <person name="Matsunaga T."/>
            <person name="Okamura Y."/>
            <person name="Fukuda Y."/>
            <person name="Wahyudi A.T."/>
            <person name="Murase Y."/>
            <person name="Takeyama H."/>
        </authorList>
    </citation>
    <scope>NUCLEOTIDE SEQUENCE [LARGE SCALE GENOMIC DNA]</scope>
    <source>
        <strain evidence="8">ATCC 700264 / AMB-1</strain>
    </source>
</reference>
<accession>Q2W5I1</accession>
<dbReference type="Proteomes" id="UP000007058">
    <property type="component" value="Chromosome"/>
</dbReference>
<dbReference type="RefSeq" id="WP_011384490.1">
    <property type="nucleotide sequence ID" value="NC_007626.1"/>
</dbReference>
<gene>
    <name evidence="7" type="ordered locus">amb2090</name>
</gene>
<dbReference type="InterPro" id="IPR003825">
    <property type="entry name" value="Colicin-V_CvpA"/>
</dbReference>
<protein>
    <submittedName>
        <fullName evidence="7">Uncharacterized membrane protein</fullName>
    </submittedName>
</protein>
<evidence type="ECO:0000256" key="1">
    <source>
        <dbReference type="ARBA" id="ARBA00004141"/>
    </source>
</evidence>
<feature type="transmembrane region" description="Helical" evidence="6">
    <location>
        <begin position="6"/>
        <end position="26"/>
    </location>
</feature>
<dbReference type="OrthoDB" id="9806894at2"/>
<dbReference type="GO" id="GO:0009403">
    <property type="term" value="P:toxin biosynthetic process"/>
    <property type="evidence" value="ECO:0007669"/>
    <property type="project" value="InterPro"/>
</dbReference>
<feature type="region of interest" description="Disordered" evidence="5">
    <location>
        <begin position="191"/>
        <end position="241"/>
    </location>
</feature>
<evidence type="ECO:0000256" key="6">
    <source>
        <dbReference type="SAM" id="Phobius"/>
    </source>
</evidence>
<dbReference type="AlphaFoldDB" id="Q2W5I1"/>
<evidence type="ECO:0000313" key="8">
    <source>
        <dbReference type="Proteomes" id="UP000007058"/>
    </source>
</evidence>
<comment type="subcellular location">
    <subcellularLocation>
        <location evidence="1">Membrane</location>
        <topology evidence="1">Multi-pass membrane protein</topology>
    </subcellularLocation>
</comment>
<evidence type="ECO:0000256" key="3">
    <source>
        <dbReference type="ARBA" id="ARBA00022989"/>
    </source>
</evidence>
<dbReference type="PANTHER" id="PTHR36926:SF1">
    <property type="entry name" value="COLICIN V PRODUCTION PROTEIN"/>
    <property type="match status" value="1"/>
</dbReference>
<dbReference type="STRING" id="342108.amb2090"/>
<evidence type="ECO:0000256" key="4">
    <source>
        <dbReference type="ARBA" id="ARBA00023136"/>
    </source>
</evidence>
<feature type="transmembrane region" description="Helical" evidence="6">
    <location>
        <begin position="106"/>
        <end position="130"/>
    </location>
</feature>
<keyword evidence="3 6" id="KW-1133">Transmembrane helix</keyword>
<organism evidence="7 8">
    <name type="scientific">Paramagnetospirillum magneticum (strain ATCC 700264 / AMB-1)</name>
    <name type="common">Magnetospirillum magneticum</name>
    <dbReference type="NCBI Taxonomy" id="342108"/>
    <lineage>
        <taxon>Bacteria</taxon>
        <taxon>Pseudomonadati</taxon>
        <taxon>Pseudomonadota</taxon>
        <taxon>Alphaproteobacteria</taxon>
        <taxon>Rhodospirillales</taxon>
        <taxon>Magnetospirillaceae</taxon>
        <taxon>Paramagnetospirillum</taxon>
    </lineage>
</organism>
<dbReference type="Pfam" id="PF02674">
    <property type="entry name" value="Colicin_V"/>
    <property type="match status" value="1"/>
</dbReference>
<feature type="transmembrane region" description="Helical" evidence="6">
    <location>
        <begin position="33"/>
        <end position="50"/>
    </location>
</feature>
<dbReference type="HOGENOM" id="CLU_092720_0_0_5"/>
<dbReference type="InterPro" id="IPR052719">
    <property type="entry name" value="CvpA-like"/>
</dbReference>
<keyword evidence="2 6" id="KW-0812">Transmembrane</keyword>
<evidence type="ECO:0000256" key="5">
    <source>
        <dbReference type="SAM" id="MobiDB-lite"/>
    </source>
</evidence>
<feature type="compositionally biased region" description="Basic and acidic residues" evidence="5">
    <location>
        <begin position="227"/>
        <end position="241"/>
    </location>
</feature>
<proteinExistence type="predicted"/>
<feature type="compositionally biased region" description="Basic and acidic residues" evidence="5">
    <location>
        <begin position="209"/>
        <end position="219"/>
    </location>
</feature>
<keyword evidence="4 6" id="KW-0472">Membrane</keyword>
<keyword evidence="8" id="KW-1185">Reference proteome</keyword>
<name>Q2W5I1_PARM1</name>
<evidence type="ECO:0000256" key="2">
    <source>
        <dbReference type="ARBA" id="ARBA00022692"/>
    </source>
</evidence>
<dbReference type="EMBL" id="AP007255">
    <property type="protein sequence ID" value="BAE50894.1"/>
    <property type="molecule type" value="Genomic_DNA"/>
</dbReference>
<dbReference type="KEGG" id="mag:amb2090"/>
<dbReference type="GO" id="GO:0016020">
    <property type="term" value="C:membrane"/>
    <property type="evidence" value="ECO:0007669"/>
    <property type="project" value="UniProtKB-SubCell"/>
</dbReference>
<evidence type="ECO:0000313" key="7">
    <source>
        <dbReference type="EMBL" id="BAE50894.1"/>
    </source>
</evidence>
<feature type="transmembrane region" description="Helical" evidence="6">
    <location>
        <begin position="62"/>
        <end position="86"/>
    </location>
</feature>
<sequence length="241" mass="25624">MGNLNVTAVDVIVAVVLLGSAGFAFLRGFVQEVLSITSWVGAVFAALYGFPHAQPFFRAQIGTAIVADIAAGAALFLVTLLILSLLTKRVSDTVRKSALNSVDSSLGFVFGLARGAVLVSLAYMSAAWLFDSPEQQPDWLAQSRSRPWLMRGAATLQNLAPEGLGKAESKAKDASSEARQLMEAEKTFQKFISPQPAAPGARPASDGKTPVKADGKPAGKPDQAYDGESRTQMERLIRTNQ</sequence>
<dbReference type="PANTHER" id="PTHR36926">
    <property type="entry name" value="COLICIN V PRODUCTION PROTEIN"/>
    <property type="match status" value="1"/>
</dbReference>